<dbReference type="PROSITE" id="PS01081">
    <property type="entry name" value="HTH_TETR_1"/>
    <property type="match status" value="1"/>
</dbReference>
<evidence type="ECO:0000256" key="4">
    <source>
        <dbReference type="PROSITE-ProRule" id="PRU00335"/>
    </source>
</evidence>
<dbReference type="Pfam" id="PF00440">
    <property type="entry name" value="TetR_N"/>
    <property type="match status" value="1"/>
</dbReference>
<keyword evidence="2 4" id="KW-0238">DNA-binding</keyword>
<evidence type="ECO:0000256" key="3">
    <source>
        <dbReference type="ARBA" id="ARBA00023163"/>
    </source>
</evidence>
<dbReference type="PROSITE" id="PS50977">
    <property type="entry name" value="HTH_TETR_2"/>
    <property type="match status" value="1"/>
</dbReference>
<keyword evidence="7" id="KW-1185">Reference proteome</keyword>
<dbReference type="Proteomes" id="UP000637578">
    <property type="component" value="Unassembled WGS sequence"/>
</dbReference>
<reference evidence="6" key="1">
    <citation type="journal article" date="2014" name="Int. J. Syst. Evol. Microbiol.">
        <title>Complete genome sequence of Corynebacterium casei LMG S-19264T (=DSM 44701T), isolated from a smear-ripened cheese.</title>
        <authorList>
            <consortium name="US DOE Joint Genome Institute (JGI-PGF)"/>
            <person name="Walter F."/>
            <person name="Albersmeier A."/>
            <person name="Kalinowski J."/>
            <person name="Ruckert C."/>
        </authorList>
    </citation>
    <scope>NUCLEOTIDE SEQUENCE</scope>
    <source>
        <strain evidence="6">CGMCC 4.5737</strain>
    </source>
</reference>
<dbReference type="GO" id="GO:0000976">
    <property type="term" value="F:transcription cis-regulatory region binding"/>
    <property type="evidence" value="ECO:0007669"/>
    <property type="project" value="TreeGrafter"/>
</dbReference>
<evidence type="ECO:0000259" key="5">
    <source>
        <dbReference type="PROSITE" id="PS50977"/>
    </source>
</evidence>
<dbReference type="Gene3D" id="1.10.357.10">
    <property type="entry name" value="Tetracycline Repressor, domain 2"/>
    <property type="match status" value="1"/>
</dbReference>
<dbReference type="InterPro" id="IPR023772">
    <property type="entry name" value="DNA-bd_HTH_TetR-type_CS"/>
</dbReference>
<evidence type="ECO:0000313" key="7">
    <source>
        <dbReference type="Proteomes" id="UP000637578"/>
    </source>
</evidence>
<dbReference type="SUPFAM" id="SSF46689">
    <property type="entry name" value="Homeodomain-like"/>
    <property type="match status" value="1"/>
</dbReference>
<sequence length="218" mass="24310">MPHRGSVAGKQHLDLRTRRRLQAQQEIHSAAVALATEQGMEKVTVEDIAERAGVSVRTFFRYFPTKDRALVYDQLGVHAAIAELLTRADPDELHLRDIEAIMVRLIAQIDNDQADDLARSYRVIVASPQIMAASQVERAELLACVPPSARTRVRLLLDILGTVWLSALCEWVETDAAPDGQALLTIYRQRRNQLFTLVCGAGNTDEREDCECFGSVKS</sequence>
<dbReference type="AlphaFoldDB" id="A0A8J3CD88"/>
<dbReference type="PANTHER" id="PTHR30055:SF234">
    <property type="entry name" value="HTH-TYPE TRANSCRIPTIONAL REGULATOR BETI"/>
    <property type="match status" value="1"/>
</dbReference>
<dbReference type="PRINTS" id="PR00455">
    <property type="entry name" value="HTHTETR"/>
</dbReference>
<organism evidence="6 7">
    <name type="scientific">Longimycelium tulufanense</name>
    <dbReference type="NCBI Taxonomy" id="907463"/>
    <lineage>
        <taxon>Bacteria</taxon>
        <taxon>Bacillati</taxon>
        <taxon>Actinomycetota</taxon>
        <taxon>Actinomycetes</taxon>
        <taxon>Pseudonocardiales</taxon>
        <taxon>Pseudonocardiaceae</taxon>
        <taxon>Longimycelium</taxon>
    </lineage>
</organism>
<reference evidence="6" key="2">
    <citation type="submission" date="2020-09" db="EMBL/GenBank/DDBJ databases">
        <authorList>
            <person name="Sun Q."/>
            <person name="Zhou Y."/>
        </authorList>
    </citation>
    <scope>NUCLEOTIDE SEQUENCE</scope>
    <source>
        <strain evidence="6">CGMCC 4.5737</strain>
    </source>
</reference>
<dbReference type="GO" id="GO:0003700">
    <property type="term" value="F:DNA-binding transcription factor activity"/>
    <property type="evidence" value="ECO:0007669"/>
    <property type="project" value="TreeGrafter"/>
</dbReference>
<keyword evidence="3" id="KW-0804">Transcription</keyword>
<accession>A0A8J3CD88</accession>
<dbReference type="PANTHER" id="PTHR30055">
    <property type="entry name" value="HTH-TYPE TRANSCRIPTIONAL REGULATOR RUTR"/>
    <property type="match status" value="1"/>
</dbReference>
<feature type="DNA-binding region" description="H-T-H motif" evidence="4">
    <location>
        <begin position="44"/>
        <end position="63"/>
    </location>
</feature>
<name>A0A8J3CD88_9PSEU</name>
<comment type="caution">
    <text evidence="6">The sequence shown here is derived from an EMBL/GenBank/DDBJ whole genome shotgun (WGS) entry which is preliminary data.</text>
</comment>
<proteinExistence type="predicted"/>
<gene>
    <name evidence="6" type="ORF">GCM10012275_30310</name>
</gene>
<dbReference type="EMBL" id="BMMK01000012">
    <property type="protein sequence ID" value="GGM57104.1"/>
    <property type="molecule type" value="Genomic_DNA"/>
</dbReference>
<dbReference type="InterPro" id="IPR001647">
    <property type="entry name" value="HTH_TetR"/>
</dbReference>
<evidence type="ECO:0000256" key="1">
    <source>
        <dbReference type="ARBA" id="ARBA00023015"/>
    </source>
</evidence>
<dbReference type="RefSeq" id="WP_189058118.1">
    <property type="nucleotide sequence ID" value="NZ_BMMK01000012.1"/>
</dbReference>
<evidence type="ECO:0000256" key="2">
    <source>
        <dbReference type="ARBA" id="ARBA00023125"/>
    </source>
</evidence>
<keyword evidence="1" id="KW-0805">Transcription regulation</keyword>
<evidence type="ECO:0000313" key="6">
    <source>
        <dbReference type="EMBL" id="GGM57104.1"/>
    </source>
</evidence>
<feature type="domain" description="HTH tetR-type" evidence="5">
    <location>
        <begin position="21"/>
        <end position="81"/>
    </location>
</feature>
<protein>
    <submittedName>
        <fullName evidence="6">TetR family transcriptional regulator</fullName>
    </submittedName>
</protein>
<dbReference type="InterPro" id="IPR050109">
    <property type="entry name" value="HTH-type_TetR-like_transc_reg"/>
</dbReference>
<dbReference type="InterPro" id="IPR009057">
    <property type="entry name" value="Homeodomain-like_sf"/>
</dbReference>